<reference evidence="5" key="1">
    <citation type="journal article" date="2019" name="Int. J. Syst. Evol. Microbiol.">
        <title>The Global Catalogue of Microorganisms (GCM) 10K type strain sequencing project: providing services to taxonomists for standard genome sequencing and annotation.</title>
        <authorList>
            <consortium name="The Broad Institute Genomics Platform"/>
            <consortium name="The Broad Institute Genome Sequencing Center for Infectious Disease"/>
            <person name="Wu L."/>
            <person name="Ma J."/>
        </authorList>
    </citation>
    <scope>NUCLEOTIDE SEQUENCE [LARGE SCALE GENOMIC DNA]</scope>
    <source>
        <strain evidence="5">JCM 31486</strain>
    </source>
</reference>
<keyword evidence="5" id="KW-1185">Reference proteome</keyword>
<dbReference type="EMBL" id="JBHTIS010003687">
    <property type="protein sequence ID" value="MFD1051554.1"/>
    <property type="molecule type" value="Genomic_DNA"/>
</dbReference>
<dbReference type="PANTHER" id="PTHR43045:SF1">
    <property type="entry name" value="SHIKIMATE TRANSPORTER"/>
    <property type="match status" value="1"/>
</dbReference>
<keyword evidence="3" id="KW-0472">Membrane</keyword>
<feature type="non-terminal residue" evidence="4">
    <location>
        <position position="68"/>
    </location>
</feature>
<name>A0ABW3MPN5_9PSEU</name>
<keyword evidence="2" id="KW-0813">Transport</keyword>
<evidence type="ECO:0000256" key="2">
    <source>
        <dbReference type="ARBA" id="ARBA00022448"/>
    </source>
</evidence>
<comment type="caution">
    <text evidence="4">The sequence shown here is derived from an EMBL/GenBank/DDBJ whole genome shotgun (WGS) entry which is preliminary data.</text>
</comment>
<dbReference type="Proteomes" id="UP001597045">
    <property type="component" value="Unassembled WGS sequence"/>
</dbReference>
<accession>A0ABW3MPN5</accession>
<keyword evidence="3" id="KW-1003">Cell membrane</keyword>
<organism evidence="4 5">
    <name type="scientific">Kibdelosporangium lantanae</name>
    <dbReference type="NCBI Taxonomy" id="1497396"/>
    <lineage>
        <taxon>Bacteria</taxon>
        <taxon>Bacillati</taxon>
        <taxon>Actinomycetota</taxon>
        <taxon>Actinomycetes</taxon>
        <taxon>Pseudonocardiales</taxon>
        <taxon>Pseudonocardiaceae</taxon>
        <taxon>Kibdelosporangium</taxon>
    </lineage>
</organism>
<evidence type="ECO:0000256" key="3">
    <source>
        <dbReference type="ARBA" id="ARBA00022475"/>
    </source>
</evidence>
<gene>
    <name evidence="4" type="ORF">ACFQ1S_41395</name>
</gene>
<sequence length="68" mass="7093">MTTTPGKPRKAAVAAWIGSALEYYDFFIYGTAAALVFNKVFFPSSDPATGTLLAVATFGVGYAARPVG</sequence>
<comment type="subcellular location">
    <subcellularLocation>
        <location evidence="1">Cell membrane</location>
        <topology evidence="1">Multi-pass membrane protein</topology>
    </subcellularLocation>
</comment>
<evidence type="ECO:0000313" key="5">
    <source>
        <dbReference type="Proteomes" id="UP001597045"/>
    </source>
</evidence>
<dbReference type="PANTHER" id="PTHR43045">
    <property type="entry name" value="SHIKIMATE TRANSPORTER"/>
    <property type="match status" value="1"/>
</dbReference>
<dbReference type="InterPro" id="IPR036259">
    <property type="entry name" value="MFS_trans_sf"/>
</dbReference>
<dbReference type="SUPFAM" id="SSF103473">
    <property type="entry name" value="MFS general substrate transporter"/>
    <property type="match status" value="1"/>
</dbReference>
<proteinExistence type="predicted"/>
<evidence type="ECO:0000256" key="1">
    <source>
        <dbReference type="ARBA" id="ARBA00004651"/>
    </source>
</evidence>
<evidence type="ECO:0000313" key="4">
    <source>
        <dbReference type="EMBL" id="MFD1051554.1"/>
    </source>
</evidence>
<protein>
    <submittedName>
        <fullName evidence="4">MFS transporter</fullName>
    </submittedName>
</protein>